<feature type="transmembrane region" description="Helical" evidence="5">
    <location>
        <begin position="109"/>
        <end position="128"/>
    </location>
</feature>
<comment type="caution">
    <text evidence="7">The sequence shown here is derived from an EMBL/GenBank/DDBJ whole genome shotgun (WGS) entry which is preliminary data.</text>
</comment>
<organism evidence="7 8">
    <name type="scientific">Sulfobacillus thermosulfidooxidans</name>
    <dbReference type="NCBI Taxonomy" id="28034"/>
    <lineage>
        <taxon>Bacteria</taxon>
        <taxon>Bacillati</taxon>
        <taxon>Bacillota</taxon>
        <taxon>Clostridia</taxon>
        <taxon>Eubacteriales</taxon>
        <taxon>Clostridiales Family XVII. Incertae Sedis</taxon>
        <taxon>Sulfobacillus</taxon>
    </lineage>
</organism>
<keyword evidence="3 5" id="KW-1133">Transmembrane helix</keyword>
<proteinExistence type="predicted"/>
<keyword evidence="2 5" id="KW-0812">Transmembrane</keyword>
<dbReference type="InterPro" id="IPR003807">
    <property type="entry name" value="DUF202"/>
</dbReference>
<dbReference type="AlphaFoldDB" id="A0A2T2X1N9"/>
<protein>
    <recommendedName>
        <fullName evidence="6">DUF202 domain-containing protein</fullName>
    </recommendedName>
</protein>
<dbReference type="GO" id="GO:0012505">
    <property type="term" value="C:endomembrane system"/>
    <property type="evidence" value="ECO:0007669"/>
    <property type="project" value="UniProtKB-SubCell"/>
</dbReference>
<evidence type="ECO:0000313" key="8">
    <source>
        <dbReference type="Proteomes" id="UP000242705"/>
    </source>
</evidence>
<dbReference type="Pfam" id="PF02656">
    <property type="entry name" value="DUF202"/>
    <property type="match status" value="1"/>
</dbReference>
<feature type="transmembrane region" description="Helical" evidence="5">
    <location>
        <begin position="71"/>
        <end position="89"/>
    </location>
</feature>
<name>A0A2T2X1N9_SULTH</name>
<feature type="transmembrane region" description="Helical" evidence="5">
    <location>
        <begin position="38"/>
        <end position="59"/>
    </location>
</feature>
<evidence type="ECO:0000256" key="4">
    <source>
        <dbReference type="ARBA" id="ARBA00023136"/>
    </source>
</evidence>
<sequence length="134" mass="14963">MHNHIGSLLIRRMGGGNPIAKHPDPREILANERTFLSWLRTGISLMAFGFVVSKFNLFLQIRVHRPAEHGILGLVLVAGGVIIMIFATWQFRKNFLRLHQGNPLTDIRFSLLTGIVMILIGVGVFIYLTNTSGS</sequence>
<evidence type="ECO:0000259" key="6">
    <source>
        <dbReference type="Pfam" id="PF02656"/>
    </source>
</evidence>
<evidence type="ECO:0000313" key="7">
    <source>
        <dbReference type="EMBL" id="PSR28405.1"/>
    </source>
</evidence>
<gene>
    <name evidence="7" type="ORF">C7B47_04350</name>
</gene>
<evidence type="ECO:0000256" key="5">
    <source>
        <dbReference type="SAM" id="Phobius"/>
    </source>
</evidence>
<evidence type="ECO:0000256" key="3">
    <source>
        <dbReference type="ARBA" id="ARBA00022989"/>
    </source>
</evidence>
<dbReference type="Proteomes" id="UP000242705">
    <property type="component" value="Unassembled WGS sequence"/>
</dbReference>
<dbReference type="EMBL" id="PXYX01000006">
    <property type="protein sequence ID" value="PSR28405.1"/>
    <property type="molecule type" value="Genomic_DNA"/>
</dbReference>
<comment type="subcellular location">
    <subcellularLocation>
        <location evidence="1">Endomembrane system</location>
        <topology evidence="1">Multi-pass membrane protein</topology>
    </subcellularLocation>
</comment>
<evidence type="ECO:0000256" key="1">
    <source>
        <dbReference type="ARBA" id="ARBA00004127"/>
    </source>
</evidence>
<feature type="domain" description="DUF202" evidence="6">
    <location>
        <begin position="26"/>
        <end position="94"/>
    </location>
</feature>
<reference evidence="7 8" key="1">
    <citation type="journal article" date="2014" name="BMC Genomics">
        <title>Comparison of environmental and isolate Sulfobacillus genomes reveals diverse carbon, sulfur, nitrogen, and hydrogen metabolisms.</title>
        <authorList>
            <person name="Justice N.B."/>
            <person name="Norman A."/>
            <person name="Brown C.T."/>
            <person name="Singh A."/>
            <person name="Thomas B.C."/>
            <person name="Banfield J.F."/>
        </authorList>
    </citation>
    <scope>NUCLEOTIDE SEQUENCE [LARGE SCALE GENOMIC DNA]</scope>
    <source>
        <strain evidence="7">AMDSBA5</strain>
    </source>
</reference>
<evidence type="ECO:0000256" key="2">
    <source>
        <dbReference type="ARBA" id="ARBA00022692"/>
    </source>
</evidence>
<keyword evidence="4 5" id="KW-0472">Membrane</keyword>
<accession>A0A2T2X1N9</accession>